<keyword evidence="4" id="KW-1185">Reference proteome</keyword>
<name>A0A210PGR5_MIZYE</name>
<feature type="transmembrane region" description="Helical" evidence="2">
    <location>
        <begin position="273"/>
        <end position="293"/>
    </location>
</feature>
<feature type="compositionally biased region" description="Polar residues" evidence="1">
    <location>
        <begin position="173"/>
        <end position="182"/>
    </location>
</feature>
<feature type="compositionally biased region" description="Basic and acidic residues" evidence="1">
    <location>
        <begin position="157"/>
        <end position="170"/>
    </location>
</feature>
<accession>A0A210PGR5</accession>
<evidence type="ECO:0000256" key="2">
    <source>
        <dbReference type="SAM" id="Phobius"/>
    </source>
</evidence>
<dbReference type="OrthoDB" id="6115943at2759"/>
<dbReference type="AlphaFoldDB" id="A0A210PGR5"/>
<gene>
    <name evidence="3" type="ORF">KP79_PYT09734</name>
</gene>
<evidence type="ECO:0000313" key="3">
    <source>
        <dbReference type="EMBL" id="OWF35661.1"/>
    </source>
</evidence>
<evidence type="ECO:0000313" key="4">
    <source>
        <dbReference type="Proteomes" id="UP000242188"/>
    </source>
</evidence>
<dbReference type="Proteomes" id="UP000242188">
    <property type="component" value="Unassembled WGS sequence"/>
</dbReference>
<feature type="region of interest" description="Disordered" evidence="1">
    <location>
        <begin position="143"/>
        <end position="182"/>
    </location>
</feature>
<organism evidence="3 4">
    <name type="scientific">Mizuhopecten yessoensis</name>
    <name type="common">Japanese scallop</name>
    <name type="synonym">Patinopecten yessoensis</name>
    <dbReference type="NCBI Taxonomy" id="6573"/>
    <lineage>
        <taxon>Eukaryota</taxon>
        <taxon>Metazoa</taxon>
        <taxon>Spiralia</taxon>
        <taxon>Lophotrochozoa</taxon>
        <taxon>Mollusca</taxon>
        <taxon>Bivalvia</taxon>
        <taxon>Autobranchia</taxon>
        <taxon>Pteriomorphia</taxon>
        <taxon>Pectinida</taxon>
        <taxon>Pectinoidea</taxon>
        <taxon>Pectinidae</taxon>
        <taxon>Mizuhopecten</taxon>
    </lineage>
</organism>
<reference evidence="3 4" key="1">
    <citation type="journal article" date="2017" name="Nat. Ecol. Evol.">
        <title>Scallop genome provides insights into evolution of bilaterian karyotype and development.</title>
        <authorList>
            <person name="Wang S."/>
            <person name="Zhang J."/>
            <person name="Jiao W."/>
            <person name="Li J."/>
            <person name="Xun X."/>
            <person name="Sun Y."/>
            <person name="Guo X."/>
            <person name="Huan P."/>
            <person name="Dong B."/>
            <person name="Zhang L."/>
            <person name="Hu X."/>
            <person name="Sun X."/>
            <person name="Wang J."/>
            <person name="Zhao C."/>
            <person name="Wang Y."/>
            <person name="Wang D."/>
            <person name="Huang X."/>
            <person name="Wang R."/>
            <person name="Lv J."/>
            <person name="Li Y."/>
            <person name="Zhang Z."/>
            <person name="Liu B."/>
            <person name="Lu W."/>
            <person name="Hui Y."/>
            <person name="Liang J."/>
            <person name="Zhou Z."/>
            <person name="Hou R."/>
            <person name="Li X."/>
            <person name="Liu Y."/>
            <person name="Li H."/>
            <person name="Ning X."/>
            <person name="Lin Y."/>
            <person name="Zhao L."/>
            <person name="Xing Q."/>
            <person name="Dou J."/>
            <person name="Li Y."/>
            <person name="Mao J."/>
            <person name="Guo H."/>
            <person name="Dou H."/>
            <person name="Li T."/>
            <person name="Mu C."/>
            <person name="Jiang W."/>
            <person name="Fu Q."/>
            <person name="Fu X."/>
            <person name="Miao Y."/>
            <person name="Liu J."/>
            <person name="Yu Q."/>
            <person name="Li R."/>
            <person name="Liao H."/>
            <person name="Li X."/>
            <person name="Kong Y."/>
            <person name="Jiang Z."/>
            <person name="Chourrout D."/>
            <person name="Li R."/>
            <person name="Bao Z."/>
        </authorList>
    </citation>
    <scope>NUCLEOTIDE SEQUENCE [LARGE SCALE GENOMIC DNA]</scope>
    <source>
        <strain evidence="3 4">PY_sf001</strain>
    </source>
</reference>
<keyword evidence="2" id="KW-1133">Transmembrane helix</keyword>
<keyword evidence="2" id="KW-0812">Transmembrane</keyword>
<protein>
    <submittedName>
        <fullName evidence="3">Uncharacterized protein</fullName>
    </submittedName>
</protein>
<dbReference type="EMBL" id="NEDP02076715">
    <property type="protein sequence ID" value="OWF35661.1"/>
    <property type="molecule type" value="Genomic_DNA"/>
</dbReference>
<evidence type="ECO:0000256" key="1">
    <source>
        <dbReference type="SAM" id="MobiDB-lite"/>
    </source>
</evidence>
<feature type="compositionally biased region" description="Polar residues" evidence="1">
    <location>
        <begin position="143"/>
        <end position="155"/>
    </location>
</feature>
<proteinExistence type="predicted"/>
<keyword evidence="2" id="KW-0472">Membrane</keyword>
<comment type="caution">
    <text evidence="3">The sequence shown here is derived from an EMBL/GenBank/DDBJ whole genome shotgun (WGS) entry which is preliminary data.</text>
</comment>
<sequence length="302" mass="34849">MILWIRYAASVLSLALVYEFIVSSSATARRPKSDQGQTRPVLNKQYMEAIPSNIPEKINASFWNHLRDLSNGDWTQGHMKVVQKFEQQFIKISKSAGNKKFPQYLFPSIDNTLRSKRTRQPVLDRMSMLFNFLLRELHRFGSSRHNSVPRSNATDRTFLKDKCERTKRESPSYPRNSTSLEHAQFDTQENISYTDKQNSSGQNDDNERITIAPLTESIQANESTSKPPNEVTTNRKRITVRRSRRRAYRSRVIAPKVKKKVECLTVVACIHPYISYLAGTIMFILVVYLIIVFGKCVCDDSF</sequence>